<dbReference type="PANTHER" id="PTHR11814">
    <property type="entry name" value="SULFATE TRANSPORTER"/>
    <property type="match status" value="1"/>
</dbReference>
<feature type="transmembrane region" description="Helical" evidence="5">
    <location>
        <begin position="21"/>
        <end position="43"/>
    </location>
</feature>
<dbReference type="NCBIfam" id="TIGR00815">
    <property type="entry name" value="sulP"/>
    <property type="match status" value="1"/>
</dbReference>
<feature type="transmembrane region" description="Helical" evidence="5">
    <location>
        <begin position="177"/>
        <end position="195"/>
    </location>
</feature>
<evidence type="ECO:0000313" key="8">
    <source>
        <dbReference type="Proteomes" id="UP001589838"/>
    </source>
</evidence>
<organism evidence="7 8">
    <name type="scientific">Halalkalibacter kiskunsagensis</name>
    <dbReference type="NCBI Taxonomy" id="1548599"/>
    <lineage>
        <taxon>Bacteria</taxon>
        <taxon>Bacillati</taxon>
        <taxon>Bacillota</taxon>
        <taxon>Bacilli</taxon>
        <taxon>Bacillales</taxon>
        <taxon>Bacillaceae</taxon>
        <taxon>Halalkalibacter</taxon>
    </lineage>
</organism>
<feature type="transmembrane region" description="Helical" evidence="5">
    <location>
        <begin position="73"/>
        <end position="92"/>
    </location>
</feature>
<dbReference type="EMBL" id="JBHLUX010000029">
    <property type="protein sequence ID" value="MFC0471043.1"/>
    <property type="molecule type" value="Genomic_DNA"/>
</dbReference>
<keyword evidence="4 5" id="KW-0472">Membrane</keyword>
<feature type="transmembrane region" description="Helical" evidence="5">
    <location>
        <begin position="49"/>
        <end position="66"/>
    </location>
</feature>
<evidence type="ECO:0000256" key="4">
    <source>
        <dbReference type="ARBA" id="ARBA00023136"/>
    </source>
</evidence>
<evidence type="ECO:0000256" key="1">
    <source>
        <dbReference type="ARBA" id="ARBA00004141"/>
    </source>
</evidence>
<keyword evidence="8" id="KW-1185">Reference proteome</keyword>
<dbReference type="CDD" id="cd07042">
    <property type="entry name" value="STAS_SulP_like_sulfate_transporter"/>
    <property type="match status" value="1"/>
</dbReference>
<sequence length="577" mass="64323">MNKKYIPIQLTPNYKQRHLRFDVIAGLTLFVMLVPQSMAYAMLAGLPPVMGLYASTIPLLIYAFFASSRHLSVGPVAITSLLVFSGVSAYAQPGTTDYIATVLTLALMVGAIQLFLGLSKAGFIVKFIPQSVMNGYVSAAAIVIGVSQLTHLLGIEIGNYLQVHLLLFEVFAKIEDIQLLTLAIGILSIIGLIVLKKINPRLPNALLVVIASIALVVLFRLHEGGVRIVGDIPTGFPGFAFPNVTYDTIQMLFPMALTIALLGFMESLAIGKTVAAKEHYKIDSNQELRALGLTNMIGSCFHSFPVNGSFSRTAVNYQTGGVTQIASIVTAICVMITLLFFTSVFYYLPNAVLAAIIIVAVYKLIDLKEMRRLFRVKPLEGWIWVTTFGVTLFIGIQWGIIIGAIFTLLLLIKRSAKPNIIQLGYVDAEETFRDIKRYPEAVTSEKVMVLRIDSTLHFANISFLEEKLQKLIKLHNETKWIIIDMSGVNDIDTVSIEKLEEIIDHYEEERNIHVLFANMRGAIRETVDKVGWDVKYKQQQNHLTLEQLLSEKGIRTYFNPENQTIGETKEWVQDFMI</sequence>
<comment type="caution">
    <text evidence="7">The sequence shown here is derived from an EMBL/GenBank/DDBJ whole genome shotgun (WGS) entry which is preliminary data.</text>
</comment>
<evidence type="ECO:0000313" key="7">
    <source>
        <dbReference type="EMBL" id="MFC0471043.1"/>
    </source>
</evidence>
<dbReference type="InterPro" id="IPR011547">
    <property type="entry name" value="SLC26A/SulP_dom"/>
</dbReference>
<dbReference type="InterPro" id="IPR001902">
    <property type="entry name" value="SLC26A/SulP_fam"/>
</dbReference>
<evidence type="ECO:0000256" key="5">
    <source>
        <dbReference type="SAM" id="Phobius"/>
    </source>
</evidence>
<feature type="domain" description="STAS" evidence="6">
    <location>
        <begin position="437"/>
        <end position="552"/>
    </location>
</feature>
<feature type="transmembrane region" description="Helical" evidence="5">
    <location>
        <begin position="251"/>
        <end position="271"/>
    </location>
</feature>
<dbReference type="PROSITE" id="PS50801">
    <property type="entry name" value="STAS"/>
    <property type="match status" value="1"/>
</dbReference>
<dbReference type="Proteomes" id="UP001589838">
    <property type="component" value="Unassembled WGS sequence"/>
</dbReference>
<dbReference type="Gene3D" id="3.30.750.24">
    <property type="entry name" value="STAS domain"/>
    <property type="match status" value="1"/>
</dbReference>
<feature type="transmembrane region" description="Helical" evidence="5">
    <location>
        <begin position="347"/>
        <end position="365"/>
    </location>
</feature>
<dbReference type="SUPFAM" id="SSF52091">
    <property type="entry name" value="SpoIIaa-like"/>
    <property type="match status" value="1"/>
</dbReference>
<dbReference type="RefSeq" id="WP_335958443.1">
    <property type="nucleotide sequence ID" value="NZ_JAXBLX010000001.1"/>
</dbReference>
<dbReference type="InterPro" id="IPR036513">
    <property type="entry name" value="STAS_dom_sf"/>
</dbReference>
<feature type="transmembrane region" description="Helical" evidence="5">
    <location>
        <begin position="202"/>
        <end position="221"/>
    </location>
</feature>
<dbReference type="InterPro" id="IPR002645">
    <property type="entry name" value="STAS_dom"/>
</dbReference>
<feature type="transmembrane region" description="Helical" evidence="5">
    <location>
        <begin position="98"/>
        <end position="116"/>
    </location>
</feature>
<accession>A0ABV6KG70</accession>
<evidence type="ECO:0000256" key="2">
    <source>
        <dbReference type="ARBA" id="ARBA00022692"/>
    </source>
</evidence>
<evidence type="ECO:0000256" key="3">
    <source>
        <dbReference type="ARBA" id="ARBA00022989"/>
    </source>
</evidence>
<feature type="transmembrane region" description="Helical" evidence="5">
    <location>
        <begin position="321"/>
        <end position="341"/>
    </location>
</feature>
<dbReference type="Pfam" id="PF01740">
    <property type="entry name" value="STAS"/>
    <property type="match status" value="1"/>
</dbReference>
<feature type="transmembrane region" description="Helical" evidence="5">
    <location>
        <begin position="136"/>
        <end position="157"/>
    </location>
</feature>
<gene>
    <name evidence="7" type="ORF">ACFFHM_11265</name>
</gene>
<feature type="transmembrane region" description="Helical" evidence="5">
    <location>
        <begin position="385"/>
        <end position="412"/>
    </location>
</feature>
<proteinExistence type="predicted"/>
<keyword evidence="3 5" id="KW-1133">Transmembrane helix</keyword>
<comment type="subcellular location">
    <subcellularLocation>
        <location evidence="1">Membrane</location>
        <topology evidence="1">Multi-pass membrane protein</topology>
    </subcellularLocation>
</comment>
<protein>
    <submittedName>
        <fullName evidence="7">SulP family inorganic anion transporter</fullName>
    </submittedName>
</protein>
<reference evidence="7 8" key="1">
    <citation type="submission" date="2024-09" db="EMBL/GenBank/DDBJ databases">
        <authorList>
            <person name="Sun Q."/>
            <person name="Mori K."/>
        </authorList>
    </citation>
    <scope>NUCLEOTIDE SEQUENCE [LARGE SCALE GENOMIC DNA]</scope>
    <source>
        <strain evidence="7 8">NCAIM B.02610</strain>
    </source>
</reference>
<name>A0ABV6KG70_9BACI</name>
<dbReference type="Pfam" id="PF00916">
    <property type="entry name" value="Sulfate_transp"/>
    <property type="match status" value="1"/>
</dbReference>
<keyword evidence="2 5" id="KW-0812">Transmembrane</keyword>
<evidence type="ECO:0000259" key="6">
    <source>
        <dbReference type="PROSITE" id="PS50801"/>
    </source>
</evidence>